<evidence type="ECO:0000313" key="9">
    <source>
        <dbReference type="Proteomes" id="UP000232323"/>
    </source>
</evidence>
<keyword evidence="4" id="KW-0418">Kinase</keyword>
<evidence type="ECO:0000256" key="6">
    <source>
        <dbReference type="SAM" id="MobiDB-lite"/>
    </source>
</evidence>
<feature type="region of interest" description="Disordered" evidence="6">
    <location>
        <begin position="1"/>
        <end position="21"/>
    </location>
</feature>
<dbReference type="PANTHER" id="PTHR24353">
    <property type="entry name" value="CYCLIC NUCLEOTIDE-DEPENDENT PROTEIN KINASE"/>
    <property type="match status" value="1"/>
</dbReference>
<feature type="compositionally biased region" description="Basic and acidic residues" evidence="6">
    <location>
        <begin position="1"/>
        <end position="13"/>
    </location>
</feature>
<keyword evidence="3" id="KW-0547">Nucleotide-binding</keyword>
<dbReference type="Gene3D" id="1.10.510.10">
    <property type="entry name" value="Transferase(Phosphotransferase) domain 1"/>
    <property type="match status" value="1"/>
</dbReference>
<feature type="domain" description="Protein kinase" evidence="7">
    <location>
        <begin position="57"/>
        <end position="333"/>
    </location>
</feature>
<dbReference type="PROSITE" id="PS50011">
    <property type="entry name" value="PROTEIN_KINASE_DOM"/>
    <property type="match status" value="1"/>
</dbReference>
<dbReference type="GO" id="GO:0005524">
    <property type="term" value="F:ATP binding"/>
    <property type="evidence" value="ECO:0007669"/>
    <property type="project" value="UniProtKB-KW"/>
</dbReference>
<keyword evidence="1" id="KW-0723">Serine/threonine-protein kinase</keyword>
<evidence type="ECO:0000256" key="3">
    <source>
        <dbReference type="ARBA" id="ARBA00022741"/>
    </source>
</evidence>
<dbReference type="InterPro" id="IPR011009">
    <property type="entry name" value="Kinase-like_dom_sf"/>
</dbReference>
<dbReference type="OrthoDB" id="524546at2759"/>
<evidence type="ECO:0000256" key="2">
    <source>
        <dbReference type="ARBA" id="ARBA00022679"/>
    </source>
</evidence>
<dbReference type="GO" id="GO:0004674">
    <property type="term" value="F:protein serine/threonine kinase activity"/>
    <property type="evidence" value="ECO:0007669"/>
    <property type="project" value="UniProtKB-KW"/>
</dbReference>
<dbReference type="Gene3D" id="3.30.200.20">
    <property type="entry name" value="Phosphorylase Kinase, domain 1"/>
    <property type="match status" value="1"/>
</dbReference>
<evidence type="ECO:0000313" key="8">
    <source>
        <dbReference type="EMBL" id="GAX81530.1"/>
    </source>
</evidence>
<gene>
    <name evidence="8" type="ORF">CEUSTIGMA_g8958.t1</name>
</gene>
<dbReference type="InterPro" id="IPR008271">
    <property type="entry name" value="Ser/Thr_kinase_AS"/>
</dbReference>
<evidence type="ECO:0000256" key="4">
    <source>
        <dbReference type="ARBA" id="ARBA00022777"/>
    </source>
</evidence>
<evidence type="ECO:0000256" key="5">
    <source>
        <dbReference type="ARBA" id="ARBA00022840"/>
    </source>
</evidence>
<dbReference type="Proteomes" id="UP000232323">
    <property type="component" value="Unassembled WGS sequence"/>
</dbReference>
<proteinExistence type="predicted"/>
<protein>
    <recommendedName>
        <fullName evidence="7">Protein kinase domain-containing protein</fullName>
    </recommendedName>
</protein>
<dbReference type="InterPro" id="IPR000719">
    <property type="entry name" value="Prot_kinase_dom"/>
</dbReference>
<dbReference type="PROSITE" id="PS00108">
    <property type="entry name" value="PROTEIN_KINASE_ST"/>
    <property type="match status" value="1"/>
</dbReference>
<reference evidence="8 9" key="1">
    <citation type="submission" date="2017-08" db="EMBL/GenBank/DDBJ databases">
        <title>Acidophilic green algal genome provides insights into adaptation to an acidic environment.</title>
        <authorList>
            <person name="Hirooka S."/>
            <person name="Hirose Y."/>
            <person name="Kanesaki Y."/>
            <person name="Higuchi S."/>
            <person name="Fujiwara T."/>
            <person name="Onuma R."/>
            <person name="Era A."/>
            <person name="Ohbayashi R."/>
            <person name="Uzuka A."/>
            <person name="Nozaki H."/>
            <person name="Yoshikawa H."/>
            <person name="Miyagishima S.Y."/>
        </authorList>
    </citation>
    <scope>NUCLEOTIDE SEQUENCE [LARGE SCALE GENOMIC DNA]</scope>
    <source>
        <strain evidence="8 9">NIES-2499</strain>
    </source>
</reference>
<dbReference type="SMART" id="SM00220">
    <property type="entry name" value="S_TKc"/>
    <property type="match status" value="1"/>
</dbReference>
<keyword evidence="9" id="KW-1185">Reference proteome</keyword>
<dbReference type="AlphaFoldDB" id="A0A250XFG9"/>
<keyword evidence="2" id="KW-0808">Transferase</keyword>
<keyword evidence="5" id="KW-0067">ATP-binding</keyword>
<comment type="caution">
    <text evidence="8">The sequence shown here is derived from an EMBL/GenBank/DDBJ whole genome shotgun (WGS) entry which is preliminary data.</text>
</comment>
<dbReference type="PANTHER" id="PTHR24353:SF147">
    <property type="entry name" value="CGMP-DEPENDENT SERINE_THREONIN PROTEIN KINASE-RELATED"/>
    <property type="match status" value="1"/>
</dbReference>
<evidence type="ECO:0000259" key="7">
    <source>
        <dbReference type="PROSITE" id="PS50011"/>
    </source>
</evidence>
<dbReference type="Pfam" id="PF00069">
    <property type="entry name" value="Pkinase"/>
    <property type="match status" value="1"/>
</dbReference>
<dbReference type="EMBL" id="BEGY01000066">
    <property type="protein sequence ID" value="GAX81530.1"/>
    <property type="molecule type" value="Genomic_DNA"/>
</dbReference>
<accession>A0A250XFG9</accession>
<dbReference type="STRING" id="1157962.A0A250XFG9"/>
<evidence type="ECO:0000256" key="1">
    <source>
        <dbReference type="ARBA" id="ARBA00022527"/>
    </source>
</evidence>
<dbReference type="SUPFAM" id="SSF56112">
    <property type="entry name" value="Protein kinase-like (PK-like)"/>
    <property type="match status" value="1"/>
</dbReference>
<name>A0A250XFG9_9CHLO</name>
<organism evidence="8 9">
    <name type="scientific">Chlamydomonas eustigma</name>
    <dbReference type="NCBI Taxonomy" id="1157962"/>
    <lineage>
        <taxon>Eukaryota</taxon>
        <taxon>Viridiplantae</taxon>
        <taxon>Chlorophyta</taxon>
        <taxon>core chlorophytes</taxon>
        <taxon>Chlorophyceae</taxon>
        <taxon>CS clade</taxon>
        <taxon>Chlamydomonadales</taxon>
        <taxon>Chlamydomonadaceae</taxon>
        <taxon>Chlamydomonas</taxon>
    </lineage>
</organism>
<sequence length="376" mass="42429">MDIKVRPVEEDSKLPNANAGNSSALREVDQVVSKLVTAHVASAKDREFMADSEKSSIHSIKVLGEGAFGIVDLVVVDTIEGGLLCVRKKLLKQSKKNNNDPEVEVQLMEASAGCDFVLQLWSHVMGLYDVTLLLEYCPYGTLYNMLQVVSDLRSRSQVGCWNYISDSMLYLRRKAGLSEDEARFYLACMVLGVESLHKRGLLHRDLKPDNCLIDEKRYVKVADLGLGKDLGVEGKRAYSKAGTPGYMAPEVFHSQGKATGGYTFSADVWSLGIILWQMVDGDLPKWSGNSWYWTKIHFPDTFSQNLRSLLLGLLDKAPMLRISLEQVKVHPWFEGFDWDALERQTMEAPRPKELEYVHIHVKLLPEHLKEQVLKRS</sequence>